<gene>
    <name evidence="2" type="ORF">Csa_5G175880</name>
</gene>
<keyword evidence="1" id="KW-0677">Repeat</keyword>
<dbReference type="InterPro" id="IPR011990">
    <property type="entry name" value="TPR-like_helical_dom_sf"/>
</dbReference>
<dbReference type="AlphaFoldDB" id="A0A0A0KLC8"/>
<accession>A0A0A0KLC8</accession>
<dbReference type="Gene3D" id="1.25.40.10">
    <property type="entry name" value="Tetratricopeptide repeat domain"/>
    <property type="match status" value="1"/>
</dbReference>
<dbReference type="OMA" id="LTCNTLM"/>
<evidence type="ECO:0000313" key="2">
    <source>
        <dbReference type="EMBL" id="KGN50465.1"/>
    </source>
</evidence>
<dbReference type="Proteomes" id="UP000029981">
    <property type="component" value="Chromosome 5"/>
</dbReference>
<dbReference type="eggNOG" id="KOG4197">
    <property type="taxonomic scope" value="Eukaryota"/>
</dbReference>
<evidence type="ECO:0008006" key="4">
    <source>
        <dbReference type="Google" id="ProtNLM"/>
    </source>
</evidence>
<dbReference type="EMBL" id="CM002926">
    <property type="protein sequence ID" value="KGN50465.1"/>
    <property type="molecule type" value="Genomic_DNA"/>
</dbReference>
<dbReference type="Gramene" id="KGN50465">
    <property type="protein sequence ID" value="KGN50465"/>
    <property type="gene ID" value="Csa_5G175880"/>
</dbReference>
<evidence type="ECO:0000313" key="3">
    <source>
        <dbReference type="Proteomes" id="UP000029981"/>
    </source>
</evidence>
<evidence type="ECO:0000256" key="1">
    <source>
        <dbReference type="ARBA" id="ARBA00022737"/>
    </source>
</evidence>
<dbReference type="Pfam" id="PF13041">
    <property type="entry name" value="PPR_2"/>
    <property type="match status" value="1"/>
</dbReference>
<keyword evidence="3" id="KW-1185">Reference proteome</keyword>
<name>A0A0A0KLC8_CUCSA</name>
<dbReference type="InterPro" id="IPR002885">
    <property type="entry name" value="PPR_rpt"/>
</dbReference>
<proteinExistence type="predicted"/>
<reference evidence="2 3" key="3">
    <citation type="journal article" date="2010" name="BMC Genomics">
        <title>Transcriptome sequencing and comparative analysis of cucumber flowers with different sex types.</title>
        <authorList>
            <person name="Guo S."/>
            <person name="Zheng Y."/>
            <person name="Joung J.G."/>
            <person name="Liu S."/>
            <person name="Zhang Z."/>
            <person name="Crasta O.R."/>
            <person name="Sobral B.W."/>
            <person name="Xu Y."/>
            <person name="Huang S."/>
            <person name="Fei Z."/>
        </authorList>
    </citation>
    <scope>NUCLEOTIDE SEQUENCE [LARGE SCALE GENOMIC DNA]</scope>
    <source>
        <strain evidence="3">cv. 9930</strain>
    </source>
</reference>
<reference evidence="2 3" key="4">
    <citation type="journal article" date="2011" name="BMC Genomics">
        <title>RNA-Seq improves annotation of protein-coding genes in the cucumber genome.</title>
        <authorList>
            <person name="Li Z."/>
            <person name="Zhang Z."/>
            <person name="Yan P."/>
            <person name="Huang S."/>
            <person name="Fei Z."/>
            <person name="Lin K."/>
        </authorList>
    </citation>
    <scope>NUCLEOTIDE SEQUENCE [LARGE SCALE GENOMIC DNA]</scope>
    <source>
        <strain evidence="3">cv. 9930</strain>
    </source>
</reference>
<protein>
    <recommendedName>
        <fullName evidence="4">Pentatricopeptide repeat-containing protein</fullName>
    </recommendedName>
</protein>
<organism evidence="2 3">
    <name type="scientific">Cucumis sativus</name>
    <name type="common">Cucumber</name>
    <dbReference type="NCBI Taxonomy" id="3659"/>
    <lineage>
        <taxon>Eukaryota</taxon>
        <taxon>Viridiplantae</taxon>
        <taxon>Streptophyta</taxon>
        <taxon>Embryophyta</taxon>
        <taxon>Tracheophyta</taxon>
        <taxon>Spermatophyta</taxon>
        <taxon>Magnoliopsida</taxon>
        <taxon>eudicotyledons</taxon>
        <taxon>Gunneridae</taxon>
        <taxon>Pentapetalae</taxon>
        <taxon>rosids</taxon>
        <taxon>fabids</taxon>
        <taxon>Cucurbitales</taxon>
        <taxon>Cucurbitaceae</taxon>
        <taxon>Benincaseae</taxon>
        <taxon>Cucumis</taxon>
    </lineage>
</organism>
<reference evidence="2 3" key="2">
    <citation type="journal article" date="2009" name="PLoS ONE">
        <title>An integrated genetic and cytogenetic map of the cucumber genome.</title>
        <authorList>
            <person name="Ren Y."/>
            <person name="Zhang Z."/>
            <person name="Liu J."/>
            <person name="Staub J.E."/>
            <person name="Han Y."/>
            <person name="Cheng Z."/>
            <person name="Li X."/>
            <person name="Lu J."/>
            <person name="Miao H."/>
            <person name="Kang H."/>
            <person name="Xie B."/>
            <person name="Gu X."/>
            <person name="Wang X."/>
            <person name="Du Y."/>
            <person name="Jin W."/>
            <person name="Huang S."/>
        </authorList>
    </citation>
    <scope>NUCLEOTIDE SEQUENCE [LARGE SCALE GENOMIC DNA]</scope>
    <source>
        <strain evidence="3">cv. 9930</strain>
    </source>
</reference>
<sequence>METPSTSHQGPIQEENLEQQLIQTITTILNATKPSLSALAPYAAHLSPSLISSIFASKALSSHPSVLLNVFKWAQKHVPSFSSPPNNSLSSLLTLLPSLFRHYMFSDAKSLLISFISSDRQHELHKLILHPTRDLPEPSKELLDTSIGAYVQMDQPHLATQIFNKMKRLNYRPNLLTCNTLMNSLVSLSFMDKRVYTSSDCCLA</sequence>
<reference evidence="2 3" key="1">
    <citation type="journal article" date="2009" name="Nat. Genet.">
        <title>The genome of the cucumber, Cucumis sativus L.</title>
        <authorList>
            <person name="Huang S."/>
            <person name="Li R."/>
            <person name="Zhang Z."/>
            <person name="Li L."/>
            <person name="Gu X."/>
            <person name="Fan W."/>
            <person name="Lucas W.J."/>
            <person name="Wang X."/>
            <person name="Xie B."/>
            <person name="Ni P."/>
            <person name="Ren Y."/>
            <person name="Zhu H."/>
            <person name="Li J."/>
            <person name="Lin K."/>
            <person name="Jin W."/>
            <person name="Fei Z."/>
            <person name="Li G."/>
            <person name="Staub J."/>
            <person name="Kilian A."/>
            <person name="van der Vossen E.A."/>
            <person name="Wu Y."/>
            <person name="Guo J."/>
            <person name="He J."/>
            <person name="Jia Z."/>
            <person name="Ren Y."/>
            <person name="Tian G."/>
            <person name="Lu Y."/>
            <person name="Ruan J."/>
            <person name="Qian W."/>
            <person name="Wang M."/>
            <person name="Huang Q."/>
            <person name="Li B."/>
            <person name="Xuan Z."/>
            <person name="Cao J."/>
            <person name="Asan"/>
            <person name="Wu Z."/>
            <person name="Zhang J."/>
            <person name="Cai Q."/>
            <person name="Bai Y."/>
            <person name="Zhao B."/>
            <person name="Han Y."/>
            <person name="Li Y."/>
            <person name="Li X."/>
            <person name="Wang S."/>
            <person name="Shi Q."/>
            <person name="Liu S."/>
            <person name="Cho W.K."/>
            <person name="Kim J.Y."/>
            <person name="Xu Y."/>
            <person name="Heller-Uszynska K."/>
            <person name="Miao H."/>
            <person name="Cheng Z."/>
            <person name="Zhang S."/>
            <person name="Wu J."/>
            <person name="Yang Y."/>
            <person name="Kang H."/>
            <person name="Li M."/>
            <person name="Liang H."/>
            <person name="Ren X."/>
            <person name="Shi Z."/>
            <person name="Wen M."/>
            <person name="Jian M."/>
            <person name="Yang H."/>
            <person name="Zhang G."/>
            <person name="Yang Z."/>
            <person name="Chen R."/>
            <person name="Liu S."/>
            <person name="Li J."/>
            <person name="Ma L."/>
            <person name="Liu H."/>
            <person name="Zhou Y."/>
            <person name="Zhao J."/>
            <person name="Fang X."/>
            <person name="Li G."/>
            <person name="Fang L."/>
            <person name="Li Y."/>
            <person name="Liu D."/>
            <person name="Zheng H."/>
            <person name="Zhang Y."/>
            <person name="Qin N."/>
            <person name="Li Z."/>
            <person name="Yang G."/>
            <person name="Yang S."/>
            <person name="Bolund L."/>
            <person name="Kristiansen K."/>
            <person name="Zheng H."/>
            <person name="Li S."/>
            <person name="Zhang X."/>
            <person name="Yang H."/>
            <person name="Wang J."/>
            <person name="Sun R."/>
            <person name="Zhang B."/>
            <person name="Jiang S."/>
            <person name="Wang J."/>
            <person name="Du Y."/>
            <person name="Li S."/>
        </authorList>
    </citation>
    <scope>NUCLEOTIDE SEQUENCE [LARGE SCALE GENOMIC DNA]</scope>
    <source>
        <strain evidence="3">cv. 9930</strain>
    </source>
</reference>